<comment type="caution">
    <text evidence="3">The sequence shown here is derived from an EMBL/GenBank/DDBJ whole genome shotgun (WGS) entry which is preliminary data.</text>
</comment>
<dbReference type="eggNOG" id="COG1396">
    <property type="taxonomic scope" value="Bacteria"/>
</dbReference>
<dbReference type="GO" id="GO:0005829">
    <property type="term" value="C:cytosol"/>
    <property type="evidence" value="ECO:0007669"/>
    <property type="project" value="TreeGrafter"/>
</dbReference>
<dbReference type="Proteomes" id="UP000028252">
    <property type="component" value="Unassembled WGS sequence"/>
</dbReference>
<evidence type="ECO:0000256" key="1">
    <source>
        <dbReference type="ARBA" id="ARBA00023125"/>
    </source>
</evidence>
<dbReference type="EMBL" id="JMQN01000018">
    <property type="protein sequence ID" value="KEA64194.1"/>
    <property type="molecule type" value="Genomic_DNA"/>
</dbReference>
<name>A0A081G089_9GAMM</name>
<dbReference type="CDD" id="cd00093">
    <property type="entry name" value="HTH_XRE"/>
    <property type="match status" value="1"/>
</dbReference>
<organism evidence="3 4">
    <name type="scientific">Marinobacterium lacunae</name>
    <dbReference type="NCBI Taxonomy" id="1232683"/>
    <lineage>
        <taxon>Bacteria</taxon>
        <taxon>Pseudomonadati</taxon>
        <taxon>Pseudomonadota</taxon>
        <taxon>Gammaproteobacteria</taxon>
        <taxon>Oceanospirillales</taxon>
        <taxon>Oceanospirillaceae</taxon>
        <taxon>Marinobacterium</taxon>
    </lineage>
</organism>
<dbReference type="RefSeq" id="WP_081849700.1">
    <property type="nucleotide sequence ID" value="NZ_JMQN01000018.1"/>
</dbReference>
<proteinExistence type="predicted"/>
<keyword evidence="1" id="KW-0238">DNA-binding</keyword>
<dbReference type="SMART" id="SM00530">
    <property type="entry name" value="HTH_XRE"/>
    <property type="match status" value="1"/>
</dbReference>
<dbReference type="InterPro" id="IPR001387">
    <property type="entry name" value="Cro/C1-type_HTH"/>
</dbReference>
<dbReference type="InterPro" id="IPR050807">
    <property type="entry name" value="TransReg_Diox_bact_type"/>
</dbReference>
<dbReference type="SUPFAM" id="SSF47413">
    <property type="entry name" value="lambda repressor-like DNA-binding domains"/>
    <property type="match status" value="1"/>
</dbReference>
<dbReference type="Gene3D" id="2.60.120.10">
    <property type="entry name" value="Jelly Rolls"/>
    <property type="match status" value="1"/>
</dbReference>
<evidence type="ECO:0000313" key="3">
    <source>
        <dbReference type="EMBL" id="KEA64194.1"/>
    </source>
</evidence>
<dbReference type="PANTHER" id="PTHR46797:SF1">
    <property type="entry name" value="METHYLPHOSPHONATE SYNTHASE"/>
    <property type="match status" value="1"/>
</dbReference>
<dbReference type="Pfam" id="PF01381">
    <property type="entry name" value="HTH_3"/>
    <property type="match status" value="1"/>
</dbReference>
<dbReference type="InterPro" id="IPR014710">
    <property type="entry name" value="RmlC-like_jellyroll"/>
</dbReference>
<protein>
    <submittedName>
        <fullName evidence="3">Transcriptional regulator, MerR family</fullName>
    </submittedName>
</protein>
<dbReference type="InterPro" id="IPR010982">
    <property type="entry name" value="Lambda_DNA-bd_dom_sf"/>
</dbReference>
<dbReference type="InterPro" id="IPR011051">
    <property type="entry name" value="RmlC_Cupin_sf"/>
</dbReference>
<gene>
    <name evidence="3" type="ORF">ADIMK_1440</name>
</gene>
<dbReference type="PATRIC" id="fig|1232683.4.peg.1419"/>
<dbReference type="AlphaFoldDB" id="A0A081G089"/>
<feature type="domain" description="HTH cro/C1-type" evidence="2">
    <location>
        <begin position="36"/>
        <end position="90"/>
    </location>
</feature>
<evidence type="ECO:0000259" key="2">
    <source>
        <dbReference type="PROSITE" id="PS50943"/>
    </source>
</evidence>
<dbReference type="PANTHER" id="PTHR46797">
    <property type="entry name" value="HTH-TYPE TRANSCRIPTIONAL REGULATOR"/>
    <property type="match status" value="1"/>
</dbReference>
<accession>A0A081G089</accession>
<dbReference type="STRING" id="1232683.ADIMK_1440"/>
<reference evidence="3 4" key="1">
    <citation type="submission" date="2014-04" db="EMBL/GenBank/DDBJ databases">
        <title>Marinobacterium kochiensis sp. nov., isolated from sediment sample collected from Kochi backwaters in Kerala, India.</title>
        <authorList>
            <person name="Singh A."/>
            <person name="Pinnaka A.K."/>
        </authorList>
    </citation>
    <scope>NUCLEOTIDE SEQUENCE [LARGE SCALE GENOMIC DNA]</scope>
    <source>
        <strain evidence="3 4">AK27</strain>
    </source>
</reference>
<sequence>MTKSRHIDALEKGEISFSRDRSDPRLKLEQYIAMQVKSKRTEQGLKITDVARIAGLSQGMVSKIENAQVSTSLDTLSRLCDAIGLPISQLFSNYDRPTGSAQMTKSGEGMEVVRRGTEKGHTYQLLNTQRGKKSSYEPFLITMDDASEVFPTFSHPGQEFIYILKGQILYRHGNQLYDMGPGDSLAFDAEVPHGPEELREVPLQLLSFILYDDR</sequence>
<dbReference type="SUPFAM" id="SSF51182">
    <property type="entry name" value="RmlC-like cupins"/>
    <property type="match status" value="1"/>
</dbReference>
<dbReference type="GO" id="GO:0003677">
    <property type="term" value="F:DNA binding"/>
    <property type="evidence" value="ECO:0007669"/>
    <property type="project" value="UniProtKB-KW"/>
</dbReference>
<dbReference type="Pfam" id="PF07883">
    <property type="entry name" value="Cupin_2"/>
    <property type="match status" value="1"/>
</dbReference>
<dbReference type="InterPro" id="IPR013096">
    <property type="entry name" value="Cupin_2"/>
</dbReference>
<dbReference type="PROSITE" id="PS50943">
    <property type="entry name" value="HTH_CROC1"/>
    <property type="match status" value="1"/>
</dbReference>
<dbReference type="Gene3D" id="1.10.260.40">
    <property type="entry name" value="lambda repressor-like DNA-binding domains"/>
    <property type="match status" value="1"/>
</dbReference>
<dbReference type="GO" id="GO:0003700">
    <property type="term" value="F:DNA-binding transcription factor activity"/>
    <property type="evidence" value="ECO:0007669"/>
    <property type="project" value="TreeGrafter"/>
</dbReference>
<dbReference type="OrthoDB" id="9805356at2"/>
<dbReference type="CDD" id="cd02209">
    <property type="entry name" value="cupin_XRE_C"/>
    <property type="match status" value="1"/>
</dbReference>
<evidence type="ECO:0000313" key="4">
    <source>
        <dbReference type="Proteomes" id="UP000028252"/>
    </source>
</evidence>
<keyword evidence="4" id="KW-1185">Reference proteome</keyword>